<dbReference type="EMBL" id="JAFIRN010000014">
    <property type="protein sequence ID" value="KAG5835840.1"/>
    <property type="molecule type" value="Genomic_DNA"/>
</dbReference>
<name>A0A9D3LVC7_ANGAN</name>
<feature type="non-terminal residue" evidence="1">
    <location>
        <position position="1"/>
    </location>
</feature>
<evidence type="ECO:0000313" key="2">
    <source>
        <dbReference type="Proteomes" id="UP001044222"/>
    </source>
</evidence>
<organism evidence="1 2">
    <name type="scientific">Anguilla anguilla</name>
    <name type="common">European freshwater eel</name>
    <name type="synonym">Muraena anguilla</name>
    <dbReference type="NCBI Taxonomy" id="7936"/>
    <lineage>
        <taxon>Eukaryota</taxon>
        <taxon>Metazoa</taxon>
        <taxon>Chordata</taxon>
        <taxon>Craniata</taxon>
        <taxon>Vertebrata</taxon>
        <taxon>Euteleostomi</taxon>
        <taxon>Actinopterygii</taxon>
        <taxon>Neopterygii</taxon>
        <taxon>Teleostei</taxon>
        <taxon>Anguilliformes</taxon>
        <taxon>Anguillidae</taxon>
        <taxon>Anguilla</taxon>
    </lineage>
</organism>
<gene>
    <name evidence="1" type="ORF">ANANG_G00248270</name>
</gene>
<dbReference type="AlphaFoldDB" id="A0A9D3LVC7"/>
<sequence length="79" mass="8252">TCKRTGNARGAQCSAQTIKYLTGSIQRHIECLCQRAMHAHSCGVSEGPGSPCPSQTSHSGAVSSTFARLLDLTCAMIGN</sequence>
<proteinExistence type="predicted"/>
<dbReference type="Proteomes" id="UP001044222">
    <property type="component" value="Chromosome 14"/>
</dbReference>
<comment type="caution">
    <text evidence="1">The sequence shown here is derived from an EMBL/GenBank/DDBJ whole genome shotgun (WGS) entry which is preliminary data.</text>
</comment>
<accession>A0A9D3LVC7</accession>
<keyword evidence="2" id="KW-1185">Reference proteome</keyword>
<reference evidence="1" key="1">
    <citation type="submission" date="2021-01" db="EMBL/GenBank/DDBJ databases">
        <title>A chromosome-scale assembly of European eel, Anguilla anguilla.</title>
        <authorList>
            <person name="Henkel C."/>
            <person name="Jong-Raadsen S.A."/>
            <person name="Dufour S."/>
            <person name="Weltzien F.-A."/>
            <person name="Palstra A.P."/>
            <person name="Pelster B."/>
            <person name="Spaink H.P."/>
            <person name="Van Den Thillart G.E."/>
            <person name="Jansen H."/>
            <person name="Zahm M."/>
            <person name="Klopp C."/>
            <person name="Cedric C."/>
            <person name="Louis A."/>
            <person name="Berthelot C."/>
            <person name="Parey E."/>
            <person name="Roest Crollius H."/>
            <person name="Montfort J."/>
            <person name="Robinson-Rechavi M."/>
            <person name="Bucao C."/>
            <person name="Bouchez O."/>
            <person name="Gislard M."/>
            <person name="Lluch J."/>
            <person name="Milhes M."/>
            <person name="Lampietro C."/>
            <person name="Lopez Roques C."/>
            <person name="Donnadieu C."/>
            <person name="Braasch I."/>
            <person name="Desvignes T."/>
            <person name="Postlethwait J."/>
            <person name="Bobe J."/>
            <person name="Guiguen Y."/>
            <person name="Dirks R."/>
        </authorList>
    </citation>
    <scope>NUCLEOTIDE SEQUENCE</scope>
    <source>
        <strain evidence="1">Tag_6206</strain>
        <tissue evidence="1">Liver</tissue>
    </source>
</reference>
<protein>
    <submittedName>
        <fullName evidence="1">Uncharacterized protein</fullName>
    </submittedName>
</protein>
<evidence type="ECO:0000313" key="1">
    <source>
        <dbReference type="EMBL" id="KAG5835840.1"/>
    </source>
</evidence>